<evidence type="ECO:0000259" key="5">
    <source>
        <dbReference type="SMART" id="SM00829"/>
    </source>
</evidence>
<dbReference type="InterPro" id="IPR002328">
    <property type="entry name" value="ADH_Zn_CS"/>
</dbReference>
<keyword evidence="1 4" id="KW-0479">Metal-binding</keyword>
<gene>
    <name evidence="6" type="ORF">CHK_0809</name>
</gene>
<dbReference type="InterPro" id="IPR020843">
    <property type="entry name" value="ER"/>
</dbReference>
<dbReference type="PANTHER" id="PTHR43401">
    <property type="entry name" value="L-THREONINE 3-DEHYDROGENASE"/>
    <property type="match status" value="1"/>
</dbReference>
<dbReference type="SUPFAM" id="SSF51735">
    <property type="entry name" value="NAD(P)-binding Rossmann-fold domains"/>
    <property type="match status" value="1"/>
</dbReference>
<comment type="cofactor">
    <cofactor evidence="4">
        <name>Zn(2+)</name>
        <dbReference type="ChEBI" id="CHEBI:29105"/>
    </cofactor>
</comment>
<dbReference type="STRING" id="270498.CHK_0809"/>
<dbReference type="InterPro" id="IPR011032">
    <property type="entry name" value="GroES-like_sf"/>
</dbReference>
<dbReference type="PANTHER" id="PTHR43401:SF2">
    <property type="entry name" value="L-THREONINE 3-DEHYDROGENASE"/>
    <property type="match status" value="1"/>
</dbReference>
<dbReference type="SUPFAM" id="SSF50129">
    <property type="entry name" value="GroES-like"/>
    <property type="match status" value="1"/>
</dbReference>
<dbReference type="Gene3D" id="3.90.180.10">
    <property type="entry name" value="Medium-chain alcohol dehydrogenases, catalytic domain"/>
    <property type="match status" value="1"/>
</dbReference>
<evidence type="ECO:0000313" key="7">
    <source>
        <dbReference type="Proteomes" id="UP000034076"/>
    </source>
</evidence>
<proteinExistence type="inferred from homology"/>
<dbReference type="OrthoDB" id="9769198at2"/>
<comment type="similarity">
    <text evidence="4">Belongs to the zinc-containing alcohol dehydrogenase family.</text>
</comment>
<comment type="caution">
    <text evidence="6">The sequence shown here is derived from an EMBL/GenBank/DDBJ whole genome shotgun (WGS) entry which is preliminary data.</text>
</comment>
<feature type="domain" description="Enoyl reductase (ER)" evidence="5">
    <location>
        <begin position="18"/>
        <end position="341"/>
    </location>
</feature>
<reference evidence="6 7" key="1">
    <citation type="submission" date="2015-04" db="EMBL/GenBank/DDBJ databases">
        <title>Draft genome sequence of bacteremic isolate Catabacter hongkongensis type strain HKU16T.</title>
        <authorList>
            <person name="Lau S.K."/>
            <person name="Teng J.L."/>
            <person name="Huang Y."/>
            <person name="Curreem S.O."/>
            <person name="Tsui S.K."/>
            <person name="Woo P.C."/>
        </authorList>
    </citation>
    <scope>NUCLEOTIDE SEQUENCE [LARGE SCALE GENOMIC DNA]</scope>
    <source>
        <strain evidence="6 7">HKU16</strain>
    </source>
</reference>
<dbReference type="EMBL" id="LAYJ01000068">
    <property type="protein sequence ID" value="KKI51643.1"/>
    <property type="molecule type" value="Genomic_DNA"/>
</dbReference>
<dbReference type="Pfam" id="PF00107">
    <property type="entry name" value="ADH_zinc_N"/>
    <property type="match status" value="1"/>
</dbReference>
<name>A0A0M2NHK9_9FIRM</name>
<dbReference type="RefSeq" id="WP_046442743.1">
    <property type="nucleotide sequence ID" value="NZ_CAUERS010000011.1"/>
</dbReference>
<dbReference type="InterPro" id="IPR036291">
    <property type="entry name" value="NAD(P)-bd_dom_sf"/>
</dbReference>
<dbReference type="PROSITE" id="PS00059">
    <property type="entry name" value="ADH_ZINC"/>
    <property type="match status" value="1"/>
</dbReference>
<organism evidence="6 7">
    <name type="scientific">Christensenella hongkongensis</name>
    <dbReference type="NCBI Taxonomy" id="270498"/>
    <lineage>
        <taxon>Bacteria</taxon>
        <taxon>Bacillati</taxon>
        <taxon>Bacillota</taxon>
        <taxon>Clostridia</taxon>
        <taxon>Christensenellales</taxon>
        <taxon>Christensenellaceae</taxon>
        <taxon>Christensenella</taxon>
    </lineage>
</organism>
<dbReference type="Proteomes" id="UP000034076">
    <property type="component" value="Unassembled WGS sequence"/>
</dbReference>
<evidence type="ECO:0000256" key="1">
    <source>
        <dbReference type="ARBA" id="ARBA00022723"/>
    </source>
</evidence>
<keyword evidence="3 6" id="KW-0560">Oxidoreductase</keyword>
<dbReference type="AlphaFoldDB" id="A0A0M2NHK9"/>
<keyword evidence="2 4" id="KW-0862">Zinc</keyword>
<evidence type="ECO:0000256" key="3">
    <source>
        <dbReference type="ARBA" id="ARBA00023002"/>
    </source>
</evidence>
<evidence type="ECO:0000313" key="6">
    <source>
        <dbReference type="EMBL" id="KKI51643.1"/>
    </source>
</evidence>
<dbReference type="GO" id="GO:0008270">
    <property type="term" value="F:zinc ion binding"/>
    <property type="evidence" value="ECO:0007669"/>
    <property type="project" value="InterPro"/>
</dbReference>
<dbReference type="Pfam" id="PF08240">
    <property type="entry name" value="ADH_N"/>
    <property type="match status" value="1"/>
</dbReference>
<dbReference type="Gene3D" id="3.40.50.720">
    <property type="entry name" value="NAD(P)-binding Rossmann-like Domain"/>
    <property type="match status" value="1"/>
</dbReference>
<dbReference type="InterPro" id="IPR050129">
    <property type="entry name" value="Zn_alcohol_dh"/>
</dbReference>
<dbReference type="GO" id="GO:0000721">
    <property type="term" value="F:(R,R)-butanediol dehydrogenase activity"/>
    <property type="evidence" value="ECO:0007669"/>
    <property type="project" value="UniProtKB-EC"/>
</dbReference>
<dbReference type="InterPro" id="IPR013154">
    <property type="entry name" value="ADH-like_N"/>
</dbReference>
<protein>
    <submittedName>
        <fullName evidence="6">2,3-butanediol dehydrogenase, R-alcohol forming, (R)-and (S)-acetoin-specific</fullName>
        <ecNumber evidence="6">1.1.1.4</ecNumber>
    </submittedName>
</protein>
<keyword evidence="7" id="KW-1185">Reference proteome</keyword>
<sequence length="345" mass="37666">MKVLAMTKRGIPAEHKYGTLELLDWEVPKVGDEDVLIKIAYSAICGSDPHILAGLLESALPTGMGHEMSGYVAALGSKATKRGLKAGDKVTGNFVRFCGTCFFCRNGQENLCPVLLDGWNACQAEYVLWHESQVYKIPQNVDLMDACLTEPSAIALRMVEKSEIRIGNRVAVIGGGGIGQLVSQIARISGASSVTLVEPVAEKRALAESVGIDHTLDPVHDDLLAATQEITEGRGFDNIVETSGNPRACEQALAMTAAGGHIVYPAMYAADYNLPLNLYRECYLSEKTIHGCLMSPYSFPRTVQMLPRLQLRPLIQRVHTLDEYQQAYDDAISGKYIKIVFDCTK</sequence>
<dbReference type="EC" id="1.1.1.4" evidence="6"/>
<evidence type="ECO:0000256" key="4">
    <source>
        <dbReference type="RuleBase" id="RU361277"/>
    </source>
</evidence>
<dbReference type="SMART" id="SM00829">
    <property type="entry name" value="PKS_ER"/>
    <property type="match status" value="1"/>
</dbReference>
<accession>A0A0M2NHK9</accession>
<evidence type="ECO:0000256" key="2">
    <source>
        <dbReference type="ARBA" id="ARBA00022833"/>
    </source>
</evidence>
<dbReference type="InterPro" id="IPR013149">
    <property type="entry name" value="ADH-like_C"/>
</dbReference>